<keyword evidence="1" id="KW-0547">Nucleotide-binding</keyword>
<keyword evidence="4" id="KW-1185">Reference proteome</keyword>
<sequence>SPSLEFRRAASFMADQRVFNERDYPVVVGIDFGRVECNWIIAYIPILMVALTHFRHNILRSRVFAGQSRRYRRHCEMVSIAQAFYEETEIVQLRWVSVKFANLRVCTSDVSTNCCFQTPTMNKLVQWGNAARLELLRPINRDAVLLKQYKLYLDEALSKDLVPLPNDLTIVDVISDFLREFHDHLIFEMSRGIAREFKQDSFRYCLTVPAMWSDRAKALMREAAINAGLIKETDHRDRLMLISEPEAAAIYCEKKCEQFNLSNEDRFMICDAGGGTVDLIVFKVETTFQGTRKFKEDTKGHGESCGSIFIDKRMRKLLKRKLKVATKSVPPYAFEHMMDSFINTVKPEFDGTDDHFIQLPASLELSSLTNEEIGLDEGVLCLTMQELRDEVFEPVVQDVLKLIRQQRSTVDRLEAIFLVGGFGSSNYLFKRVQQEFGSEVPLVGVPPRAELAVTRGAVYFGKNPNLVTTRVPRYWYGIDSTNKFIEGLDPPEFKIIRNDGSIRADNRFSIFVRRGVPLDINDCVVKKYYAFYPNQTVCSLFAADTEEEPRYTCAPTMGVRRIANFTIPMPKLPDVQYGERIDLLIKMYFGEVELRVEAVIQGKTYSTTCMFEA</sequence>
<dbReference type="SUPFAM" id="SSF53067">
    <property type="entry name" value="Actin-like ATPase domain"/>
    <property type="match status" value="2"/>
</dbReference>
<dbReference type="Proteomes" id="UP000654370">
    <property type="component" value="Unassembled WGS sequence"/>
</dbReference>
<dbReference type="AlphaFoldDB" id="A0A8H7UJ13"/>
<dbReference type="InterPro" id="IPR013126">
    <property type="entry name" value="Hsp_70_fam"/>
</dbReference>
<dbReference type="OrthoDB" id="2963168at2759"/>
<comment type="caution">
    <text evidence="3">The sequence shown here is derived from an EMBL/GenBank/DDBJ whole genome shotgun (WGS) entry which is preliminary data.</text>
</comment>
<accession>A0A8H7UJ13</accession>
<dbReference type="Pfam" id="PF00012">
    <property type="entry name" value="HSP70"/>
    <property type="match status" value="1"/>
</dbReference>
<keyword evidence="2" id="KW-0067">ATP-binding</keyword>
<feature type="non-terminal residue" evidence="3">
    <location>
        <position position="1"/>
    </location>
</feature>
<dbReference type="Gene3D" id="3.90.640.10">
    <property type="entry name" value="Actin, Chain A, domain 4"/>
    <property type="match status" value="1"/>
</dbReference>
<dbReference type="GO" id="GO:0140662">
    <property type="term" value="F:ATP-dependent protein folding chaperone"/>
    <property type="evidence" value="ECO:0007669"/>
    <property type="project" value="InterPro"/>
</dbReference>
<dbReference type="Gene3D" id="3.30.420.40">
    <property type="match status" value="2"/>
</dbReference>
<organism evidence="3 4">
    <name type="scientific">Mortierella isabellina</name>
    <name type="common">Filamentous fungus</name>
    <name type="synonym">Umbelopsis isabellina</name>
    <dbReference type="NCBI Taxonomy" id="91625"/>
    <lineage>
        <taxon>Eukaryota</taxon>
        <taxon>Fungi</taxon>
        <taxon>Fungi incertae sedis</taxon>
        <taxon>Mucoromycota</taxon>
        <taxon>Mucoromycotina</taxon>
        <taxon>Umbelopsidomycetes</taxon>
        <taxon>Umbelopsidales</taxon>
        <taxon>Umbelopsidaceae</taxon>
        <taxon>Umbelopsis</taxon>
    </lineage>
</organism>
<protein>
    <recommendedName>
        <fullName evidence="5">Heat shock 70 kDa protein 12A</fullName>
    </recommendedName>
</protein>
<gene>
    <name evidence="3" type="ORF">INT43_008398</name>
</gene>
<name>A0A8H7UJ13_MORIS</name>
<evidence type="ECO:0000313" key="4">
    <source>
        <dbReference type="Proteomes" id="UP000654370"/>
    </source>
</evidence>
<dbReference type="PANTHER" id="PTHR14187">
    <property type="entry name" value="ALPHA KINASE/ELONGATION FACTOR 2 KINASE"/>
    <property type="match status" value="1"/>
</dbReference>
<reference evidence="3" key="1">
    <citation type="submission" date="2020-12" db="EMBL/GenBank/DDBJ databases">
        <title>Metabolic potential, ecology and presence of endohyphal bacteria is reflected in genomic diversity of Mucoromycotina.</title>
        <authorList>
            <person name="Muszewska A."/>
            <person name="Okrasinska A."/>
            <person name="Steczkiewicz K."/>
            <person name="Drgas O."/>
            <person name="Orlowska M."/>
            <person name="Perlinska-Lenart U."/>
            <person name="Aleksandrzak-Piekarczyk T."/>
            <person name="Szatraj K."/>
            <person name="Zielenkiewicz U."/>
            <person name="Pilsyk S."/>
            <person name="Malc E."/>
            <person name="Mieczkowski P."/>
            <person name="Kruszewska J.S."/>
            <person name="Biernat P."/>
            <person name="Pawlowska J."/>
        </authorList>
    </citation>
    <scope>NUCLEOTIDE SEQUENCE</scope>
    <source>
        <strain evidence="3">WA0000067209</strain>
    </source>
</reference>
<dbReference type="InterPro" id="IPR043129">
    <property type="entry name" value="ATPase_NBD"/>
</dbReference>
<dbReference type="PANTHER" id="PTHR14187:SF5">
    <property type="entry name" value="HEAT SHOCK 70 KDA PROTEIN 12A"/>
    <property type="match status" value="1"/>
</dbReference>
<dbReference type="EMBL" id="JAEPQZ010000005">
    <property type="protein sequence ID" value="KAG2180819.1"/>
    <property type="molecule type" value="Genomic_DNA"/>
</dbReference>
<evidence type="ECO:0000313" key="3">
    <source>
        <dbReference type="EMBL" id="KAG2180819.1"/>
    </source>
</evidence>
<evidence type="ECO:0000256" key="1">
    <source>
        <dbReference type="ARBA" id="ARBA00022741"/>
    </source>
</evidence>
<evidence type="ECO:0008006" key="5">
    <source>
        <dbReference type="Google" id="ProtNLM"/>
    </source>
</evidence>
<dbReference type="GO" id="GO:0005524">
    <property type="term" value="F:ATP binding"/>
    <property type="evidence" value="ECO:0007669"/>
    <property type="project" value="UniProtKB-KW"/>
</dbReference>
<evidence type="ECO:0000256" key="2">
    <source>
        <dbReference type="ARBA" id="ARBA00022840"/>
    </source>
</evidence>
<proteinExistence type="predicted"/>
<dbReference type="CDD" id="cd10170">
    <property type="entry name" value="ASKHA_NBD_HSP70"/>
    <property type="match status" value="1"/>
</dbReference>